<dbReference type="PANTHER" id="PTHR11122">
    <property type="entry name" value="APOSPORY-ASSOCIATED PROTEIN C-RELATED"/>
    <property type="match status" value="1"/>
</dbReference>
<dbReference type="Proteomes" id="UP001141950">
    <property type="component" value="Unassembled WGS sequence"/>
</dbReference>
<evidence type="ECO:0000313" key="1">
    <source>
        <dbReference type="EMBL" id="MCR2804192.1"/>
    </source>
</evidence>
<dbReference type="InterPro" id="IPR014718">
    <property type="entry name" value="GH-type_carb-bd"/>
</dbReference>
<name>A0A9X2MV94_9BACL</name>
<dbReference type="GO" id="GO:0016853">
    <property type="term" value="F:isomerase activity"/>
    <property type="evidence" value="ECO:0007669"/>
    <property type="project" value="InterPro"/>
</dbReference>
<dbReference type="EMBL" id="JANIPJ010000005">
    <property type="protein sequence ID" value="MCR2804192.1"/>
    <property type="molecule type" value="Genomic_DNA"/>
</dbReference>
<dbReference type="Gene3D" id="2.70.98.10">
    <property type="match status" value="1"/>
</dbReference>
<dbReference type="SUPFAM" id="SSF74650">
    <property type="entry name" value="Galactose mutarotase-like"/>
    <property type="match status" value="1"/>
</dbReference>
<gene>
    <name evidence="1" type="ORF">NQZ67_09900</name>
</gene>
<protein>
    <submittedName>
        <fullName evidence="1">Aldose epimerase</fullName>
    </submittedName>
</protein>
<dbReference type="AlphaFoldDB" id="A0A9X2MV94"/>
<dbReference type="GO" id="GO:0005975">
    <property type="term" value="P:carbohydrate metabolic process"/>
    <property type="evidence" value="ECO:0007669"/>
    <property type="project" value="InterPro"/>
</dbReference>
<dbReference type="PANTHER" id="PTHR11122:SF13">
    <property type="entry name" value="GLUCOSE-6-PHOSPHATE 1-EPIMERASE"/>
    <property type="match status" value="1"/>
</dbReference>
<dbReference type="GO" id="GO:0030246">
    <property type="term" value="F:carbohydrate binding"/>
    <property type="evidence" value="ECO:0007669"/>
    <property type="project" value="InterPro"/>
</dbReference>
<organism evidence="1 2">
    <name type="scientific">Paenibacillus soyae</name>
    <dbReference type="NCBI Taxonomy" id="2969249"/>
    <lineage>
        <taxon>Bacteria</taxon>
        <taxon>Bacillati</taxon>
        <taxon>Bacillota</taxon>
        <taxon>Bacilli</taxon>
        <taxon>Bacillales</taxon>
        <taxon>Paenibacillaceae</taxon>
        <taxon>Paenibacillus</taxon>
    </lineage>
</organism>
<proteinExistence type="predicted"/>
<dbReference type="Pfam" id="PF01263">
    <property type="entry name" value="Aldose_epim"/>
    <property type="match status" value="1"/>
</dbReference>
<keyword evidence="2" id="KW-1185">Reference proteome</keyword>
<dbReference type="InterPro" id="IPR011013">
    <property type="entry name" value="Gal_mutarotase_sf_dom"/>
</dbReference>
<dbReference type="InterPro" id="IPR008183">
    <property type="entry name" value="Aldose_1/G6P_1-epimerase"/>
</dbReference>
<sequence>MKSFTVSAFEDSYTMYELSEAATSSRVLVCPERGGIVTSCTLHGTEIFYLDRATLDNPAANIRGGNPVLFPICGPVQDSVYMWNGQEYRMGQHGVARISSWEVVGNSEEGEASITLRLRANEATKQAYPFDFELLFTYALVNGELHTRQRYRNLESNEVLPFYAGFHPYFALGSGKDIPYETDATKYIDFNDNEEKPYNGRIDLEDLVESVCLLDAKRGEIAFPVSPDVRVRLRYDDVFKYVVIWSQKDRPFVCVEPWMAMPLEMNRREELVMLEPGGELQAVLTISCEKQTR</sequence>
<accession>A0A9X2MV94</accession>
<reference evidence="1" key="1">
    <citation type="submission" date="2022-08" db="EMBL/GenBank/DDBJ databases">
        <title>The genomic sequence of strain Paenibacillus sp. SCIV0701.</title>
        <authorList>
            <person name="Zhao H."/>
        </authorList>
    </citation>
    <scope>NUCLEOTIDE SEQUENCE</scope>
    <source>
        <strain evidence="1">SCIV0701</strain>
    </source>
</reference>
<evidence type="ECO:0000313" key="2">
    <source>
        <dbReference type="Proteomes" id="UP001141950"/>
    </source>
</evidence>
<comment type="caution">
    <text evidence="1">The sequence shown here is derived from an EMBL/GenBank/DDBJ whole genome shotgun (WGS) entry which is preliminary data.</text>
</comment>
<dbReference type="RefSeq" id="WP_257445024.1">
    <property type="nucleotide sequence ID" value="NZ_JANIPJ010000005.1"/>
</dbReference>